<dbReference type="CDD" id="cd03529">
    <property type="entry name" value="Rieske_NirD"/>
    <property type="match status" value="1"/>
</dbReference>
<dbReference type="AlphaFoldDB" id="A0A8H5BFP2"/>
<dbReference type="InterPro" id="IPR045854">
    <property type="entry name" value="NO2/SO3_Rdtase_4Fe4S_sf"/>
</dbReference>
<comment type="cofactor">
    <cofactor evidence="3">
        <name>FAD</name>
        <dbReference type="ChEBI" id="CHEBI:57692"/>
    </cofactor>
</comment>
<dbReference type="PROSITE" id="PS51296">
    <property type="entry name" value="RIESKE"/>
    <property type="match status" value="1"/>
</dbReference>
<dbReference type="SUPFAM" id="SSF51905">
    <property type="entry name" value="FAD/NAD(P)-binding domain"/>
    <property type="match status" value="2"/>
</dbReference>
<dbReference type="Proteomes" id="UP000567179">
    <property type="component" value="Unassembled WGS sequence"/>
</dbReference>
<dbReference type="Gene3D" id="3.50.50.60">
    <property type="entry name" value="FAD/NAD(P)-binding domain"/>
    <property type="match status" value="2"/>
</dbReference>
<dbReference type="InterPro" id="IPR012748">
    <property type="entry name" value="Rieske-like_NirD"/>
</dbReference>
<evidence type="ECO:0000256" key="4">
    <source>
        <dbReference type="ARBA" id="ARBA00005096"/>
    </source>
</evidence>
<dbReference type="SUPFAM" id="SSF55124">
    <property type="entry name" value="Nitrite/Sulfite reductase N-terminal domain-like"/>
    <property type="match status" value="1"/>
</dbReference>
<keyword evidence="8" id="KW-0001">2Fe-2S</keyword>
<comment type="caution">
    <text evidence="17">The sequence shown here is derived from an EMBL/GenBank/DDBJ whole genome shotgun (WGS) entry which is preliminary data.</text>
</comment>
<dbReference type="NCBIfam" id="TIGR02378">
    <property type="entry name" value="nirD_assim_sml"/>
    <property type="match status" value="1"/>
</dbReference>
<evidence type="ECO:0000256" key="12">
    <source>
        <dbReference type="ARBA" id="ARBA00023004"/>
    </source>
</evidence>
<evidence type="ECO:0000256" key="15">
    <source>
        <dbReference type="ARBA" id="ARBA00034078"/>
    </source>
</evidence>
<evidence type="ECO:0000256" key="5">
    <source>
        <dbReference type="ARBA" id="ARBA00010429"/>
    </source>
</evidence>
<keyword evidence="13" id="KW-0411">Iron-sulfur</keyword>
<evidence type="ECO:0000313" key="17">
    <source>
        <dbReference type="EMBL" id="KAF5322251.1"/>
    </source>
</evidence>
<keyword evidence="6" id="KW-0349">Heme</keyword>
<evidence type="ECO:0000256" key="6">
    <source>
        <dbReference type="ARBA" id="ARBA00022617"/>
    </source>
</evidence>
<dbReference type="Gene3D" id="3.30.413.10">
    <property type="entry name" value="Sulfite Reductase Hemoprotein, domain 1"/>
    <property type="match status" value="1"/>
</dbReference>
<evidence type="ECO:0000256" key="13">
    <source>
        <dbReference type="ARBA" id="ARBA00023014"/>
    </source>
</evidence>
<dbReference type="Pfam" id="PF01077">
    <property type="entry name" value="NIR_SIR"/>
    <property type="match status" value="1"/>
</dbReference>
<comment type="pathway">
    <text evidence="4">Nitrogen metabolism; nitrate reduction (assimilation).</text>
</comment>
<evidence type="ECO:0000256" key="3">
    <source>
        <dbReference type="ARBA" id="ARBA00001974"/>
    </source>
</evidence>
<dbReference type="InterPro" id="IPR012744">
    <property type="entry name" value="Nitri_red_NirB"/>
</dbReference>
<organism evidence="17 18">
    <name type="scientific">Psilocybe cf. subviscida</name>
    <dbReference type="NCBI Taxonomy" id="2480587"/>
    <lineage>
        <taxon>Eukaryota</taxon>
        <taxon>Fungi</taxon>
        <taxon>Dikarya</taxon>
        <taxon>Basidiomycota</taxon>
        <taxon>Agaricomycotina</taxon>
        <taxon>Agaricomycetes</taxon>
        <taxon>Agaricomycetidae</taxon>
        <taxon>Agaricales</taxon>
        <taxon>Agaricineae</taxon>
        <taxon>Strophariaceae</taxon>
        <taxon>Psilocybe</taxon>
    </lineage>
</organism>
<keyword evidence="12" id="KW-0408">Iron</keyword>
<dbReference type="GO" id="GO:0050661">
    <property type="term" value="F:NADP binding"/>
    <property type="evidence" value="ECO:0007669"/>
    <property type="project" value="InterPro"/>
</dbReference>
<gene>
    <name evidence="17" type="ORF">D9619_001026</name>
</gene>
<name>A0A8H5BFP2_9AGAR</name>
<evidence type="ECO:0000256" key="8">
    <source>
        <dbReference type="ARBA" id="ARBA00022714"/>
    </source>
</evidence>
<comment type="similarity">
    <text evidence="5">Belongs to the nitrite and sulfite reductase 4Fe-4S domain family.</text>
</comment>
<dbReference type="SUPFAM" id="SSF56014">
    <property type="entry name" value="Nitrite and sulphite reductase 4Fe-4S domain-like"/>
    <property type="match status" value="1"/>
</dbReference>
<dbReference type="NCBIfam" id="TIGR02374">
    <property type="entry name" value="nitri_red_nirB"/>
    <property type="match status" value="1"/>
</dbReference>
<dbReference type="PANTHER" id="PTHR43809:SF1">
    <property type="entry name" value="NITRITE REDUCTASE (NADH) LARGE SUBUNIT"/>
    <property type="match status" value="1"/>
</dbReference>
<evidence type="ECO:0000256" key="9">
    <source>
        <dbReference type="ARBA" id="ARBA00022723"/>
    </source>
</evidence>
<dbReference type="Pfam" id="PF13806">
    <property type="entry name" value="Rieske_2"/>
    <property type="match status" value="1"/>
</dbReference>
<dbReference type="GO" id="GO:0008942">
    <property type="term" value="F:nitrite reductase [NAD(P)H] activity"/>
    <property type="evidence" value="ECO:0007669"/>
    <property type="project" value="InterPro"/>
</dbReference>
<dbReference type="InterPro" id="IPR006067">
    <property type="entry name" value="NO2/SO3_Rdtase_4Fe4S_dom"/>
</dbReference>
<keyword evidence="14" id="KW-0534">Nitrate assimilation</keyword>
<evidence type="ECO:0000256" key="7">
    <source>
        <dbReference type="ARBA" id="ARBA00022630"/>
    </source>
</evidence>
<dbReference type="GO" id="GO:0051537">
    <property type="term" value="F:2 iron, 2 sulfur cluster binding"/>
    <property type="evidence" value="ECO:0007669"/>
    <property type="project" value="UniProtKB-KW"/>
</dbReference>
<evidence type="ECO:0000256" key="14">
    <source>
        <dbReference type="ARBA" id="ARBA00023063"/>
    </source>
</evidence>
<accession>A0A8H5BFP2</accession>
<dbReference type="InterPro" id="IPR017941">
    <property type="entry name" value="Rieske_2Fe-2S"/>
</dbReference>
<reference evidence="17 18" key="1">
    <citation type="journal article" date="2020" name="ISME J.">
        <title>Uncovering the hidden diversity of litter-decomposition mechanisms in mushroom-forming fungi.</title>
        <authorList>
            <person name="Floudas D."/>
            <person name="Bentzer J."/>
            <person name="Ahren D."/>
            <person name="Johansson T."/>
            <person name="Persson P."/>
            <person name="Tunlid A."/>
        </authorList>
    </citation>
    <scope>NUCLEOTIDE SEQUENCE [LARGE SCALE GENOMIC DNA]</scope>
    <source>
        <strain evidence="17 18">CBS 101986</strain>
    </source>
</reference>
<proteinExistence type="inferred from homology"/>
<evidence type="ECO:0000256" key="1">
    <source>
        <dbReference type="ARBA" id="ARBA00001929"/>
    </source>
</evidence>
<dbReference type="InterPro" id="IPR005117">
    <property type="entry name" value="NiRdtase/SiRdtase_haem-b_fer"/>
</dbReference>
<dbReference type="Gene3D" id="2.102.10.10">
    <property type="entry name" value="Rieske [2Fe-2S] iron-sulphur domain"/>
    <property type="match status" value="1"/>
</dbReference>
<dbReference type="Pfam" id="PF07992">
    <property type="entry name" value="Pyr_redox_2"/>
    <property type="match status" value="1"/>
</dbReference>
<dbReference type="InterPro" id="IPR036922">
    <property type="entry name" value="Rieske_2Fe-2S_sf"/>
</dbReference>
<dbReference type="CDD" id="cd19944">
    <property type="entry name" value="NirB_Fer2_BFD-like_2"/>
    <property type="match status" value="1"/>
</dbReference>
<sequence length="1100" mass="120781">MSPPEERKGYNVLVIGMGMVSLTFIESLFAQEDERGNGPFSTVTVIGEEPHVSYNRVGLTQYFSHRSIESLYLRPLSWYTALAGGRLKYITGDSITDLDPNTKIARSKQGLSLQYDVCVFATGSKAAIPPYIAWPDMHDIDGIFTYRTVEDLERMMTYADEQGTDQMAVVGGGLLGLEAAKALADMRPSAKVTIVERNKWILSRQLDADGSQLLMDSLRTMGIESLLDSRVKCIDTSHDADGRAQFSGITFTDDTKRSFGLVVFAVGITPRDELAKAAGITVHDRGGIVVGDDLQTSVESVYAIGECAAWKGKTYGFIAPGNQMANTLAFNLARDPSHKPRTMTAPDESTRLKMPGVQVASIGDYFADIKPLADVNVPGQRKHGNTAKQGPVRALSYHDPFGPVYKKYLFSSDGKYLLGGFMVGDIDDYAKLVSIIKQEKPLDIPPGQLILGVPRKEGEFDGDDLSEDAQVCSCHNISKGDIAKAVAGGCQSIGDIKSKTKAMTGCGGCTPLVTSIFNSEMKKLGNAVTNYICPHFKRSRQDLFMIVKFKKLATFTDVMKEAGANPESIGCEICKPAVASILSSLHNPFVMAPAHHQNQDTNDKYLANIQRNGTYSVIPRVPAGEITPAKLKALAVVAEKYGLYTKITGGQRIDLFGANKPDLPSIWEELGEAGFESGHAYGKALRTVKSCVGTSWCRFGVGDSVGLAVDLEERYKGIRAPHKFKGGVSGCIRECAEAQAKGMSIGNLISSYMLNNIILDFGVIATSKGWNVYIGGNGGSQPRHAELLAADVSRQKAIKYIDRFLMFYIQSADRLQRTARWVESLGENGQNGLEYLKRVIIDDSLGICRELDEAMEALVGTYFDEWAEVVRSPERRALFRQFANTEEVKQGSEIIEERGQKRPADWSEEAVPLKFNMSDIPSTEWTWRPVAKLQDLRPTDKGSTSMVVKYSDTQIAIFRLASGQLYATQQMCPHRRAFVLADGLLGDTPDGTPYVSCPLHKRNFKLTSGACLTDENYNIISFEVKEEDGDIYLKLPDPSAIDSVLGTNRWLVRQPHEQSTSRIQQVEIVSPSDDVQAEQKEAELPLNSGGCLLVNKELEW</sequence>
<dbReference type="InterPro" id="IPR023753">
    <property type="entry name" value="FAD/NAD-binding_dom"/>
</dbReference>
<dbReference type="InterPro" id="IPR041854">
    <property type="entry name" value="BFD-like_2Fe2S-bd_dom_sf"/>
</dbReference>
<dbReference type="InterPro" id="IPR007419">
    <property type="entry name" value="BFD-like_2Fe2S-bd_dom"/>
</dbReference>
<keyword evidence="10" id="KW-0274">FAD</keyword>
<dbReference type="InterPro" id="IPR036188">
    <property type="entry name" value="FAD/NAD-bd_sf"/>
</dbReference>
<dbReference type="Pfam" id="PF04324">
    <property type="entry name" value="Fer2_BFD"/>
    <property type="match status" value="1"/>
</dbReference>
<comment type="cofactor">
    <cofactor evidence="1">
        <name>siroheme</name>
        <dbReference type="ChEBI" id="CHEBI:60052"/>
    </cofactor>
</comment>
<dbReference type="PRINTS" id="PR00368">
    <property type="entry name" value="FADPNR"/>
</dbReference>
<evidence type="ECO:0000256" key="11">
    <source>
        <dbReference type="ARBA" id="ARBA00023002"/>
    </source>
</evidence>
<evidence type="ECO:0000256" key="2">
    <source>
        <dbReference type="ARBA" id="ARBA00001966"/>
    </source>
</evidence>
<dbReference type="GO" id="GO:0020037">
    <property type="term" value="F:heme binding"/>
    <property type="evidence" value="ECO:0007669"/>
    <property type="project" value="InterPro"/>
</dbReference>
<keyword evidence="9" id="KW-0479">Metal-binding</keyword>
<keyword evidence="11" id="KW-0560">Oxidoreductase</keyword>
<dbReference type="GO" id="GO:0046872">
    <property type="term" value="F:metal ion binding"/>
    <property type="evidence" value="ECO:0007669"/>
    <property type="project" value="UniProtKB-KW"/>
</dbReference>
<dbReference type="FunFam" id="1.10.10.1100:FF:000002">
    <property type="entry name" value="Nitrite reductase large subunit"/>
    <property type="match status" value="1"/>
</dbReference>
<protein>
    <recommendedName>
        <fullName evidence="16">Rieske domain-containing protein</fullName>
    </recommendedName>
</protein>
<evidence type="ECO:0000259" key="16">
    <source>
        <dbReference type="PROSITE" id="PS51296"/>
    </source>
</evidence>
<keyword evidence="18" id="KW-1185">Reference proteome</keyword>
<keyword evidence="7" id="KW-0285">Flavoprotein</keyword>
<dbReference type="PANTHER" id="PTHR43809">
    <property type="entry name" value="NITRITE REDUCTASE (NADH) LARGE SUBUNIT"/>
    <property type="match status" value="1"/>
</dbReference>
<dbReference type="GO" id="GO:0042128">
    <property type="term" value="P:nitrate assimilation"/>
    <property type="evidence" value="ECO:0007669"/>
    <property type="project" value="UniProtKB-KW"/>
</dbReference>
<dbReference type="InterPro" id="IPR036136">
    <property type="entry name" value="Nit/Sulf_reduc_fer-like_dom_sf"/>
</dbReference>
<dbReference type="EMBL" id="JAACJJ010000028">
    <property type="protein sequence ID" value="KAF5322251.1"/>
    <property type="molecule type" value="Genomic_DNA"/>
</dbReference>
<feature type="domain" description="Rieske" evidence="16">
    <location>
        <begin position="927"/>
        <end position="1033"/>
    </location>
</feature>
<comment type="cofactor">
    <cofactor evidence="2">
        <name>[4Fe-4S] cluster</name>
        <dbReference type="ChEBI" id="CHEBI:49883"/>
    </cofactor>
</comment>
<dbReference type="Pfam" id="PF03460">
    <property type="entry name" value="NIR_SIR_ferr"/>
    <property type="match status" value="1"/>
</dbReference>
<dbReference type="SUPFAM" id="SSF50022">
    <property type="entry name" value="ISP domain"/>
    <property type="match status" value="1"/>
</dbReference>
<dbReference type="Gene3D" id="1.10.10.1100">
    <property type="entry name" value="BFD-like [2Fe-2S]-binding domain"/>
    <property type="match status" value="1"/>
</dbReference>
<dbReference type="GO" id="GO:0050660">
    <property type="term" value="F:flavin adenine dinucleotide binding"/>
    <property type="evidence" value="ECO:0007669"/>
    <property type="project" value="InterPro"/>
</dbReference>
<comment type="cofactor">
    <cofactor evidence="15">
        <name>[2Fe-2S] cluster</name>
        <dbReference type="ChEBI" id="CHEBI:190135"/>
    </cofactor>
</comment>
<dbReference type="InterPro" id="IPR052034">
    <property type="entry name" value="NasD-like"/>
</dbReference>
<dbReference type="OrthoDB" id="432169at2759"/>
<evidence type="ECO:0000256" key="10">
    <source>
        <dbReference type="ARBA" id="ARBA00022827"/>
    </source>
</evidence>
<evidence type="ECO:0000313" key="18">
    <source>
        <dbReference type="Proteomes" id="UP000567179"/>
    </source>
</evidence>